<organism evidence="1 2">
    <name type="scientific">Eumeta variegata</name>
    <name type="common">Bagworm moth</name>
    <name type="synonym">Eumeta japonica</name>
    <dbReference type="NCBI Taxonomy" id="151549"/>
    <lineage>
        <taxon>Eukaryota</taxon>
        <taxon>Metazoa</taxon>
        <taxon>Ecdysozoa</taxon>
        <taxon>Arthropoda</taxon>
        <taxon>Hexapoda</taxon>
        <taxon>Insecta</taxon>
        <taxon>Pterygota</taxon>
        <taxon>Neoptera</taxon>
        <taxon>Endopterygota</taxon>
        <taxon>Lepidoptera</taxon>
        <taxon>Glossata</taxon>
        <taxon>Ditrysia</taxon>
        <taxon>Tineoidea</taxon>
        <taxon>Psychidae</taxon>
        <taxon>Oiketicinae</taxon>
        <taxon>Eumeta</taxon>
    </lineage>
</organism>
<sequence>MNNKRVSQQTRLASHNGILIPTLNNRRELRIRNPGPMTVKSYCKTRNRRACMKRMMQQERLFDCGFALTKTPTCRRQRRTARPYTARSVVYSSFLMSYETTGTEGQRNRNGCASSFFGEAK</sequence>
<dbReference type="EMBL" id="BGZK01001518">
    <property type="protein sequence ID" value="GBP81583.1"/>
    <property type="molecule type" value="Genomic_DNA"/>
</dbReference>
<evidence type="ECO:0000313" key="1">
    <source>
        <dbReference type="EMBL" id="GBP81583.1"/>
    </source>
</evidence>
<protein>
    <submittedName>
        <fullName evidence="1">Uncharacterized protein</fullName>
    </submittedName>
</protein>
<keyword evidence="2" id="KW-1185">Reference proteome</keyword>
<dbReference type="Proteomes" id="UP000299102">
    <property type="component" value="Unassembled WGS sequence"/>
</dbReference>
<comment type="caution">
    <text evidence="1">The sequence shown here is derived from an EMBL/GenBank/DDBJ whole genome shotgun (WGS) entry which is preliminary data.</text>
</comment>
<evidence type="ECO:0000313" key="2">
    <source>
        <dbReference type="Proteomes" id="UP000299102"/>
    </source>
</evidence>
<name>A0A4C1Z357_EUMVA</name>
<accession>A0A4C1Z357</accession>
<proteinExistence type="predicted"/>
<reference evidence="1 2" key="1">
    <citation type="journal article" date="2019" name="Commun. Biol.">
        <title>The bagworm genome reveals a unique fibroin gene that provides high tensile strength.</title>
        <authorList>
            <person name="Kono N."/>
            <person name="Nakamura H."/>
            <person name="Ohtoshi R."/>
            <person name="Tomita M."/>
            <person name="Numata K."/>
            <person name="Arakawa K."/>
        </authorList>
    </citation>
    <scope>NUCLEOTIDE SEQUENCE [LARGE SCALE GENOMIC DNA]</scope>
</reference>
<dbReference type="AlphaFoldDB" id="A0A4C1Z357"/>
<gene>
    <name evidence="1" type="ORF">EVAR_52483_1</name>
</gene>